<evidence type="ECO:0000259" key="8">
    <source>
        <dbReference type="Pfam" id="PF00892"/>
    </source>
</evidence>
<keyword evidence="6 7" id="KW-0472">Membrane</keyword>
<feature type="transmembrane region" description="Helical" evidence="7">
    <location>
        <begin position="66"/>
        <end position="85"/>
    </location>
</feature>
<comment type="subcellular location">
    <subcellularLocation>
        <location evidence="1">Cell membrane</location>
        <topology evidence="1">Multi-pass membrane protein</topology>
    </subcellularLocation>
</comment>
<feature type="transmembrane region" description="Helical" evidence="7">
    <location>
        <begin position="273"/>
        <end position="290"/>
    </location>
</feature>
<keyword evidence="4 7" id="KW-0812">Transmembrane</keyword>
<evidence type="ECO:0000313" key="9">
    <source>
        <dbReference type="EMBL" id="QRG67911.1"/>
    </source>
</evidence>
<dbReference type="PANTHER" id="PTHR32322">
    <property type="entry name" value="INNER MEMBRANE TRANSPORTER"/>
    <property type="match status" value="1"/>
</dbReference>
<gene>
    <name evidence="9" type="ORF">JNE38_01410</name>
</gene>
<dbReference type="Pfam" id="PF00892">
    <property type="entry name" value="EamA"/>
    <property type="match status" value="2"/>
</dbReference>
<dbReference type="EMBL" id="CP069127">
    <property type="protein sequence ID" value="QRG67911.1"/>
    <property type="molecule type" value="Genomic_DNA"/>
</dbReference>
<dbReference type="PANTHER" id="PTHR32322:SF18">
    <property type="entry name" value="S-ADENOSYLMETHIONINE_S-ADENOSYLHOMOCYSTEINE TRANSPORTER"/>
    <property type="match status" value="1"/>
</dbReference>
<keyword evidence="3" id="KW-1003">Cell membrane</keyword>
<organism evidence="9 10">
    <name type="scientific">Brevibacillus choshinensis</name>
    <dbReference type="NCBI Taxonomy" id="54911"/>
    <lineage>
        <taxon>Bacteria</taxon>
        <taxon>Bacillati</taxon>
        <taxon>Bacillota</taxon>
        <taxon>Bacilli</taxon>
        <taxon>Bacillales</taxon>
        <taxon>Paenibacillaceae</taxon>
        <taxon>Brevibacillus</taxon>
    </lineage>
</organism>
<keyword evidence="5 7" id="KW-1133">Transmembrane helix</keyword>
<feature type="transmembrane region" description="Helical" evidence="7">
    <location>
        <begin position="97"/>
        <end position="116"/>
    </location>
</feature>
<evidence type="ECO:0000256" key="4">
    <source>
        <dbReference type="ARBA" id="ARBA00022692"/>
    </source>
</evidence>
<feature type="transmembrane region" description="Helical" evidence="7">
    <location>
        <begin position="7"/>
        <end position="29"/>
    </location>
</feature>
<dbReference type="Proteomes" id="UP000596248">
    <property type="component" value="Chromosome"/>
</dbReference>
<accession>A0ABX7FRH2</accession>
<evidence type="ECO:0000256" key="7">
    <source>
        <dbReference type="SAM" id="Phobius"/>
    </source>
</evidence>
<evidence type="ECO:0000256" key="3">
    <source>
        <dbReference type="ARBA" id="ARBA00022475"/>
    </source>
</evidence>
<dbReference type="InterPro" id="IPR037185">
    <property type="entry name" value="EmrE-like"/>
</dbReference>
<evidence type="ECO:0000256" key="2">
    <source>
        <dbReference type="ARBA" id="ARBA00007362"/>
    </source>
</evidence>
<sequence>MRSKERLLFFMLAGVVMLWGLNVVMVKYLTTFPPMYVAAIRMTIAGVILAPIIYQYRKQLRIGMTNWFLLAGVGASSIAMHQITLATGVQYTSAGNASLILGLNPLATALLAMLLLGEGMSWRKGLGIAVGFAGVLIVVISQHGGIHMNGWGDAIMFFSMLMYVTGGLLIRKLALRGIPVLLITVMSQWFGILFLWIAALSVQPASYYIGLEVTPFQWLVILASAILSTAIGSVGWNYGIRQLGASRTAVFLNGMPMASLLFAALFLGERLQLVHLLALLMIVGGVYLGSRNTTKPAASPTVIPSDVTTKA</sequence>
<reference evidence="9 10" key="1">
    <citation type="submission" date="2021-01" db="EMBL/GenBank/DDBJ databases">
        <title>Identification of strong promoters based on the transcriptome of Brevibacillus choshinensis.</title>
        <authorList>
            <person name="Yao D."/>
            <person name="Zhang K."/>
            <person name="Wu J."/>
        </authorList>
    </citation>
    <scope>NUCLEOTIDE SEQUENCE [LARGE SCALE GENOMIC DNA]</scope>
    <source>
        <strain evidence="9 10">HPD31-SP3</strain>
    </source>
</reference>
<dbReference type="RefSeq" id="WP_203354942.1">
    <property type="nucleotide sequence ID" value="NZ_CP069127.1"/>
</dbReference>
<feature type="transmembrane region" description="Helical" evidence="7">
    <location>
        <begin position="35"/>
        <end position="54"/>
    </location>
</feature>
<feature type="transmembrane region" description="Helical" evidence="7">
    <location>
        <begin position="177"/>
        <end position="198"/>
    </location>
</feature>
<feature type="transmembrane region" description="Helical" evidence="7">
    <location>
        <begin position="218"/>
        <end position="238"/>
    </location>
</feature>
<comment type="similarity">
    <text evidence="2">Belongs to the EamA transporter family.</text>
</comment>
<evidence type="ECO:0000256" key="6">
    <source>
        <dbReference type="ARBA" id="ARBA00023136"/>
    </source>
</evidence>
<feature type="transmembrane region" description="Helical" evidence="7">
    <location>
        <begin position="125"/>
        <end position="144"/>
    </location>
</feature>
<protein>
    <submittedName>
        <fullName evidence="9">DMT family transporter</fullName>
    </submittedName>
</protein>
<proteinExistence type="inferred from homology"/>
<dbReference type="InterPro" id="IPR000620">
    <property type="entry name" value="EamA_dom"/>
</dbReference>
<feature type="transmembrane region" description="Helical" evidence="7">
    <location>
        <begin position="150"/>
        <end position="170"/>
    </location>
</feature>
<evidence type="ECO:0000256" key="1">
    <source>
        <dbReference type="ARBA" id="ARBA00004651"/>
    </source>
</evidence>
<feature type="transmembrane region" description="Helical" evidence="7">
    <location>
        <begin position="250"/>
        <end position="267"/>
    </location>
</feature>
<keyword evidence="10" id="KW-1185">Reference proteome</keyword>
<feature type="domain" description="EamA" evidence="8">
    <location>
        <begin position="10"/>
        <end position="139"/>
    </location>
</feature>
<dbReference type="InterPro" id="IPR050638">
    <property type="entry name" value="AA-Vitamin_Transporters"/>
</dbReference>
<feature type="domain" description="EamA" evidence="8">
    <location>
        <begin position="151"/>
        <end position="288"/>
    </location>
</feature>
<evidence type="ECO:0000313" key="10">
    <source>
        <dbReference type="Proteomes" id="UP000596248"/>
    </source>
</evidence>
<dbReference type="SUPFAM" id="SSF103481">
    <property type="entry name" value="Multidrug resistance efflux transporter EmrE"/>
    <property type="match status" value="2"/>
</dbReference>
<evidence type="ECO:0000256" key="5">
    <source>
        <dbReference type="ARBA" id="ARBA00022989"/>
    </source>
</evidence>
<name>A0ABX7FRH2_BRECH</name>